<proteinExistence type="predicted"/>
<evidence type="ECO:0000256" key="8">
    <source>
        <dbReference type="ARBA" id="ARBA00023136"/>
    </source>
</evidence>
<evidence type="ECO:0000256" key="4">
    <source>
        <dbReference type="ARBA" id="ARBA00022475"/>
    </source>
</evidence>
<evidence type="ECO:0000256" key="3">
    <source>
        <dbReference type="ARBA" id="ARBA00022448"/>
    </source>
</evidence>
<feature type="transmembrane region" description="Helical" evidence="9">
    <location>
        <begin position="52"/>
        <end position="76"/>
    </location>
</feature>
<dbReference type="PANTHER" id="PTHR33529">
    <property type="entry name" value="SLR0882 PROTEIN-RELATED"/>
    <property type="match status" value="1"/>
</dbReference>
<keyword evidence="6 9" id="KW-0812">Transmembrane</keyword>
<reference evidence="10" key="1">
    <citation type="submission" date="2018-05" db="EMBL/GenBank/DDBJ databases">
        <authorList>
            <person name="Lanie J.A."/>
            <person name="Ng W.-L."/>
            <person name="Kazmierczak K.M."/>
            <person name="Andrzejewski T.M."/>
            <person name="Davidsen T.M."/>
            <person name="Wayne K.J."/>
            <person name="Tettelin H."/>
            <person name="Glass J.I."/>
            <person name="Rusch D."/>
            <person name="Podicherti R."/>
            <person name="Tsui H.-C.T."/>
            <person name="Winkler M.E."/>
        </authorList>
    </citation>
    <scope>NUCLEOTIDE SEQUENCE</scope>
</reference>
<dbReference type="GO" id="GO:0015920">
    <property type="term" value="P:lipopolysaccharide transport"/>
    <property type="evidence" value="ECO:0007669"/>
    <property type="project" value="TreeGrafter"/>
</dbReference>
<keyword evidence="5" id="KW-0997">Cell inner membrane</keyword>
<comment type="subcellular location">
    <subcellularLocation>
        <location evidence="1">Cell inner membrane</location>
        <topology evidence="1">Multi-pass membrane protein</topology>
    </subcellularLocation>
</comment>
<keyword evidence="7 9" id="KW-1133">Transmembrane helix</keyword>
<dbReference type="InterPro" id="IPR030922">
    <property type="entry name" value="LptF"/>
</dbReference>
<keyword evidence="4" id="KW-1003">Cell membrane</keyword>
<evidence type="ECO:0000256" key="9">
    <source>
        <dbReference type="SAM" id="Phobius"/>
    </source>
</evidence>
<dbReference type="GO" id="GO:0043190">
    <property type="term" value="C:ATP-binding cassette (ABC) transporter complex"/>
    <property type="evidence" value="ECO:0007669"/>
    <property type="project" value="InterPro"/>
</dbReference>
<dbReference type="InterPro" id="IPR005495">
    <property type="entry name" value="LptG/LptF_permease"/>
</dbReference>
<keyword evidence="3" id="KW-0813">Transport</keyword>
<dbReference type="EMBL" id="UINC01006402">
    <property type="protein sequence ID" value="SVA27310.1"/>
    <property type="molecule type" value="Genomic_DNA"/>
</dbReference>
<feature type="transmembrane region" description="Helical" evidence="9">
    <location>
        <begin position="331"/>
        <end position="348"/>
    </location>
</feature>
<feature type="transmembrane region" description="Helical" evidence="9">
    <location>
        <begin position="12"/>
        <end position="32"/>
    </location>
</feature>
<evidence type="ECO:0000313" key="10">
    <source>
        <dbReference type="EMBL" id="SVA27310.1"/>
    </source>
</evidence>
<sequence>MILHRAFSREVLQNTGAVAVLVLSIFLVIRVVGYFRLVAEGTIPTNSVLTLLVLRLLSHLDIIAPLAVYVAMLLVLGRWSRDRETVVAAAAGLGLASFLRPTFYLFAILGIVIGVFSLYLSPLALRSGDDVEHEFRSRSDVSGIVPGVFTENLGGDGVYFVESYDPVEGLYRNIFAWVRSDEGDGVVVASTAKKILDEVGEVSTLELGKGARYDGRPGELAYQSIEFETYGMFIGDRPIPPQTRPRLAGWSTSALWEKRHSLELRSELHWRLSKIAILPVLMLLALALGYGGQGQNRMLMMVSALMTYFAYANLGGYLVALSRRDNSEALTLLWILHLLVALIALYLFRRRAQNRALFTGNHGVSG</sequence>
<organism evidence="10">
    <name type="scientific">marine metagenome</name>
    <dbReference type="NCBI Taxonomy" id="408172"/>
    <lineage>
        <taxon>unclassified sequences</taxon>
        <taxon>metagenomes</taxon>
        <taxon>ecological metagenomes</taxon>
    </lineage>
</organism>
<evidence type="ECO:0000256" key="1">
    <source>
        <dbReference type="ARBA" id="ARBA00004429"/>
    </source>
</evidence>
<feature type="transmembrane region" description="Helical" evidence="9">
    <location>
        <begin position="272"/>
        <end position="291"/>
    </location>
</feature>
<name>A0A381UGN5_9ZZZZ</name>
<gene>
    <name evidence="10" type="ORF">METZ01_LOCUS80164</name>
</gene>
<protein>
    <recommendedName>
        <fullName evidence="2">Lipopolysaccharide export system permease protein LptF</fullName>
    </recommendedName>
</protein>
<keyword evidence="8 9" id="KW-0472">Membrane</keyword>
<dbReference type="AlphaFoldDB" id="A0A381UGN5"/>
<feature type="transmembrane region" description="Helical" evidence="9">
    <location>
        <begin position="298"/>
        <end position="319"/>
    </location>
</feature>
<dbReference type="PANTHER" id="PTHR33529:SF7">
    <property type="entry name" value="LIPOPOLYSACCHARIDE EXPORT SYSTEM PERMEASE PROTEIN LPTF"/>
    <property type="match status" value="1"/>
</dbReference>
<dbReference type="NCBIfam" id="TIGR04407">
    <property type="entry name" value="LptF_YjgP"/>
    <property type="match status" value="1"/>
</dbReference>
<evidence type="ECO:0000256" key="7">
    <source>
        <dbReference type="ARBA" id="ARBA00022989"/>
    </source>
</evidence>
<evidence type="ECO:0000256" key="5">
    <source>
        <dbReference type="ARBA" id="ARBA00022519"/>
    </source>
</evidence>
<feature type="transmembrane region" description="Helical" evidence="9">
    <location>
        <begin position="103"/>
        <end position="125"/>
    </location>
</feature>
<accession>A0A381UGN5</accession>
<evidence type="ECO:0000256" key="6">
    <source>
        <dbReference type="ARBA" id="ARBA00022692"/>
    </source>
</evidence>
<dbReference type="GO" id="GO:0055085">
    <property type="term" value="P:transmembrane transport"/>
    <property type="evidence" value="ECO:0007669"/>
    <property type="project" value="InterPro"/>
</dbReference>
<evidence type="ECO:0000256" key="2">
    <source>
        <dbReference type="ARBA" id="ARBA00014213"/>
    </source>
</evidence>
<dbReference type="Pfam" id="PF03739">
    <property type="entry name" value="LptF_LptG"/>
    <property type="match status" value="1"/>
</dbReference>